<protein>
    <submittedName>
        <fullName evidence="1">Uncharacterized protein</fullName>
    </submittedName>
</protein>
<evidence type="ECO:0000313" key="2">
    <source>
        <dbReference type="Proteomes" id="UP001341840"/>
    </source>
</evidence>
<gene>
    <name evidence="1" type="ORF">PIB30_029825</name>
</gene>
<feature type="non-terminal residue" evidence="1">
    <location>
        <position position="1"/>
    </location>
</feature>
<organism evidence="1 2">
    <name type="scientific">Stylosanthes scabra</name>
    <dbReference type="NCBI Taxonomy" id="79078"/>
    <lineage>
        <taxon>Eukaryota</taxon>
        <taxon>Viridiplantae</taxon>
        <taxon>Streptophyta</taxon>
        <taxon>Embryophyta</taxon>
        <taxon>Tracheophyta</taxon>
        <taxon>Spermatophyta</taxon>
        <taxon>Magnoliopsida</taxon>
        <taxon>eudicotyledons</taxon>
        <taxon>Gunneridae</taxon>
        <taxon>Pentapetalae</taxon>
        <taxon>rosids</taxon>
        <taxon>fabids</taxon>
        <taxon>Fabales</taxon>
        <taxon>Fabaceae</taxon>
        <taxon>Papilionoideae</taxon>
        <taxon>50 kb inversion clade</taxon>
        <taxon>dalbergioids sensu lato</taxon>
        <taxon>Dalbergieae</taxon>
        <taxon>Pterocarpus clade</taxon>
        <taxon>Stylosanthes</taxon>
    </lineage>
</organism>
<name>A0ABU6WCJ9_9FABA</name>
<accession>A0ABU6WCJ9</accession>
<dbReference type="EMBL" id="JASCZI010181365">
    <property type="protein sequence ID" value="MED6182576.1"/>
    <property type="molecule type" value="Genomic_DNA"/>
</dbReference>
<keyword evidence="2" id="KW-1185">Reference proteome</keyword>
<proteinExistence type="predicted"/>
<sequence>TGLSLKGWRSALSDPTRSSFSEDRVSRCVVRRTRDNALEFDIGHVSSVEPKLRRWASVVLRYWLNMSAAWLANIGVLQFLVSEQFSPYELEDGIVMLHSILWTKEESCERSYPW</sequence>
<evidence type="ECO:0000313" key="1">
    <source>
        <dbReference type="EMBL" id="MED6182576.1"/>
    </source>
</evidence>
<comment type="caution">
    <text evidence="1">The sequence shown here is derived from an EMBL/GenBank/DDBJ whole genome shotgun (WGS) entry which is preliminary data.</text>
</comment>
<reference evidence="1 2" key="1">
    <citation type="journal article" date="2023" name="Plants (Basel)">
        <title>Bridging the Gap: Combining Genomics and Transcriptomics Approaches to Understand Stylosanthes scabra, an Orphan Legume from the Brazilian Caatinga.</title>
        <authorList>
            <person name="Ferreira-Neto J.R.C."/>
            <person name="da Silva M.D."/>
            <person name="Binneck E."/>
            <person name="de Melo N.F."/>
            <person name="da Silva R.H."/>
            <person name="de Melo A.L.T.M."/>
            <person name="Pandolfi V."/>
            <person name="Bustamante F.O."/>
            <person name="Brasileiro-Vidal A.C."/>
            <person name="Benko-Iseppon A.M."/>
        </authorList>
    </citation>
    <scope>NUCLEOTIDE SEQUENCE [LARGE SCALE GENOMIC DNA]</scope>
    <source>
        <tissue evidence="1">Leaves</tissue>
    </source>
</reference>
<dbReference type="Proteomes" id="UP001341840">
    <property type="component" value="Unassembled WGS sequence"/>
</dbReference>